<dbReference type="Gene3D" id="2.40.110.10">
    <property type="entry name" value="Butyryl-CoA Dehydrogenase, subunit A, domain 2"/>
    <property type="match status" value="1"/>
</dbReference>
<comment type="caution">
    <text evidence="1">The sequence shown here is derived from an EMBL/GenBank/DDBJ whole genome shotgun (WGS) entry which is preliminary data.</text>
</comment>
<organism evidence="1 2">
    <name type="scientific">Aporhodopirellula rubra</name>
    <dbReference type="NCBI Taxonomy" id="980271"/>
    <lineage>
        <taxon>Bacteria</taxon>
        <taxon>Pseudomonadati</taxon>
        <taxon>Planctomycetota</taxon>
        <taxon>Planctomycetia</taxon>
        <taxon>Pirellulales</taxon>
        <taxon>Pirellulaceae</taxon>
        <taxon>Aporhodopirellula</taxon>
    </lineage>
</organism>
<evidence type="ECO:0000313" key="2">
    <source>
        <dbReference type="Proteomes" id="UP000536179"/>
    </source>
</evidence>
<keyword evidence="2" id="KW-1185">Reference proteome</keyword>
<proteinExistence type="predicted"/>
<dbReference type="InterPro" id="IPR046373">
    <property type="entry name" value="Acyl-CoA_Oxase/DH_mid-dom_sf"/>
</dbReference>
<dbReference type="RefSeq" id="WP_246420304.1">
    <property type="nucleotide sequence ID" value="NZ_JACHXU010000015.1"/>
</dbReference>
<dbReference type="AlphaFoldDB" id="A0A7W5H7W9"/>
<dbReference type="SUPFAM" id="SSF56645">
    <property type="entry name" value="Acyl-CoA dehydrogenase NM domain-like"/>
    <property type="match status" value="1"/>
</dbReference>
<sequence>MSTMHSESEPCEVATNVSFADFPLDKLVEDVGRESRLSRCEDYWPAGAWYHCMQAGVPRWFTPASKGEIGLGGWGWTPAERLKGLMAIASADLTTAFVLTQFVAAISRMVESDNTLLHEQVLPELMTGEQFATVGISHLATSRQHLSRPVLRAEPVHATSEEWAGEPHAYQLDGIAPWVTGVGVADVVVVGAVCDDGQEILFAVPVDLPGIQCGEGASLVALSGSGTDQLEFNRVTIGSEWIVSGPRDPANRVSSSAAPNGGTGSLQTSALAIGLSRSAIGYLRRNAEQRASLLGPTEAFEAELQDLERQLLSAAEGEPGLDATQIRSHANDLVIRSTQAALVAAKGTGYVQNHSVGRWCREALFFLVWSCPNELTMSHVCELSGMAS</sequence>
<evidence type="ECO:0000313" key="1">
    <source>
        <dbReference type="EMBL" id="MBB3208401.1"/>
    </source>
</evidence>
<name>A0A7W5H7W9_9BACT</name>
<dbReference type="EMBL" id="JACHXU010000015">
    <property type="protein sequence ID" value="MBB3208401.1"/>
    <property type="molecule type" value="Genomic_DNA"/>
</dbReference>
<dbReference type="Proteomes" id="UP000536179">
    <property type="component" value="Unassembled WGS sequence"/>
</dbReference>
<reference evidence="1 2" key="1">
    <citation type="submission" date="2020-08" db="EMBL/GenBank/DDBJ databases">
        <title>Genomic Encyclopedia of Type Strains, Phase III (KMG-III): the genomes of soil and plant-associated and newly described type strains.</title>
        <authorList>
            <person name="Whitman W."/>
        </authorList>
    </citation>
    <scope>NUCLEOTIDE SEQUENCE [LARGE SCALE GENOMIC DNA]</scope>
    <source>
        <strain evidence="1 2">CECT 8075</strain>
    </source>
</reference>
<dbReference type="Gene3D" id="1.10.540.10">
    <property type="entry name" value="Acyl-CoA dehydrogenase/oxidase, N-terminal domain"/>
    <property type="match status" value="1"/>
</dbReference>
<protein>
    <submittedName>
        <fullName evidence="1">Alkylation response protein AidB-like acyl-CoA dehydrogenase</fullName>
    </submittedName>
</protein>
<dbReference type="InterPro" id="IPR009100">
    <property type="entry name" value="AcylCoA_DH/oxidase_NM_dom_sf"/>
</dbReference>
<gene>
    <name evidence="1" type="ORF">FHS27_004229</name>
</gene>
<dbReference type="GO" id="GO:0016627">
    <property type="term" value="F:oxidoreductase activity, acting on the CH-CH group of donors"/>
    <property type="evidence" value="ECO:0007669"/>
    <property type="project" value="InterPro"/>
</dbReference>
<accession>A0A7W5H7W9</accession>
<dbReference type="InterPro" id="IPR037069">
    <property type="entry name" value="AcylCoA_DH/ox_N_sf"/>
</dbReference>
<dbReference type="GO" id="GO:0050660">
    <property type="term" value="F:flavin adenine dinucleotide binding"/>
    <property type="evidence" value="ECO:0007669"/>
    <property type="project" value="InterPro"/>
</dbReference>
<dbReference type="Gene3D" id="1.20.140.10">
    <property type="entry name" value="Butyryl-CoA Dehydrogenase, subunit A, domain 3"/>
    <property type="match status" value="1"/>
</dbReference>